<evidence type="ECO:0000256" key="6">
    <source>
        <dbReference type="ARBA" id="ARBA00023295"/>
    </source>
</evidence>
<feature type="domain" description="GH16" evidence="12">
    <location>
        <begin position="33"/>
        <end position="293"/>
    </location>
</feature>
<dbReference type="PROSITE" id="PS01034">
    <property type="entry name" value="GH16_1"/>
    <property type="match status" value="1"/>
</dbReference>
<evidence type="ECO:0000256" key="9">
    <source>
        <dbReference type="ARBA" id="ARBA00031665"/>
    </source>
</evidence>
<dbReference type="PROSITE" id="PS51762">
    <property type="entry name" value="GH16_2"/>
    <property type="match status" value="1"/>
</dbReference>
<feature type="active site" description="Nucleophile" evidence="10">
    <location>
        <position position="176"/>
    </location>
</feature>
<dbReference type="InterPro" id="IPR013320">
    <property type="entry name" value="ConA-like_dom_sf"/>
</dbReference>
<dbReference type="InterPro" id="IPR008264">
    <property type="entry name" value="Beta_glucanase"/>
</dbReference>
<protein>
    <recommendedName>
        <fullName evidence="4">Beta-glucanase</fullName>
        <ecNumber evidence="3">3.2.1.73</ecNumber>
    </recommendedName>
    <alternativeName>
        <fullName evidence="9">1,3-1,4-beta-D-glucan 4-glucanohydrolase</fullName>
    </alternativeName>
    <alternativeName>
        <fullName evidence="8">Endo-beta-1,3-1,4 glucanase</fullName>
    </alternativeName>
    <alternativeName>
        <fullName evidence="7">Lichenase</fullName>
    </alternativeName>
</protein>
<accession>A0A9D1E6H2</accession>
<dbReference type="Proteomes" id="UP000823913">
    <property type="component" value="Unassembled WGS sequence"/>
</dbReference>
<evidence type="ECO:0000313" key="14">
    <source>
        <dbReference type="Proteomes" id="UP000823913"/>
    </source>
</evidence>
<evidence type="ECO:0000256" key="5">
    <source>
        <dbReference type="ARBA" id="ARBA00022801"/>
    </source>
</evidence>
<dbReference type="Pfam" id="PF00722">
    <property type="entry name" value="Glyco_hydro_16"/>
    <property type="match status" value="1"/>
</dbReference>
<dbReference type="EC" id="3.2.1.73" evidence="3"/>
<feature type="chain" id="PRO_5039708806" description="Beta-glucanase" evidence="11">
    <location>
        <begin position="27"/>
        <end position="835"/>
    </location>
</feature>
<dbReference type="AlphaFoldDB" id="A0A9D1E6H2"/>
<dbReference type="GO" id="GO:0005975">
    <property type="term" value="P:carbohydrate metabolic process"/>
    <property type="evidence" value="ECO:0007669"/>
    <property type="project" value="InterPro"/>
</dbReference>
<keyword evidence="5" id="KW-0378">Hydrolase</keyword>
<evidence type="ECO:0000256" key="2">
    <source>
        <dbReference type="ARBA" id="ARBA00006865"/>
    </source>
</evidence>
<dbReference type="PROSITE" id="PS51257">
    <property type="entry name" value="PROKAR_LIPOPROTEIN"/>
    <property type="match status" value="1"/>
</dbReference>
<organism evidence="13 14">
    <name type="scientific">Candidatus Coproplasma avicola</name>
    <dbReference type="NCBI Taxonomy" id="2840744"/>
    <lineage>
        <taxon>Bacteria</taxon>
        <taxon>Bacillati</taxon>
        <taxon>Bacillota</taxon>
        <taxon>Clostridia</taxon>
        <taxon>Eubacteriales</taxon>
        <taxon>Candidatus Coproplasma</taxon>
    </lineage>
</organism>
<comment type="similarity">
    <text evidence="2">Belongs to the glycosyl hydrolase 16 family.</text>
</comment>
<dbReference type="Gene3D" id="2.60.120.200">
    <property type="match status" value="1"/>
</dbReference>
<feature type="signal peptide" evidence="11">
    <location>
        <begin position="1"/>
        <end position="26"/>
    </location>
</feature>
<evidence type="ECO:0000259" key="12">
    <source>
        <dbReference type="PROSITE" id="PS51762"/>
    </source>
</evidence>
<dbReference type="EMBL" id="DVHK01000075">
    <property type="protein sequence ID" value="HIR67037.1"/>
    <property type="molecule type" value="Genomic_DNA"/>
</dbReference>
<dbReference type="InterPro" id="IPR044791">
    <property type="entry name" value="Beta-glucanase/XTH"/>
</dbReference>
<comment type="catalytic activity">
    <reaction evidence="1">
        <text>Hydrolysis of (1-&gt;4)-beta-D-glucosidic linkages in beta-D-glucans containing (1-&gt;3)- and (1-&gt;4)-bonds.</text>
        <dbReference type="EC" id="3.2.1.73"/>
    </reaction>
</comment>
<evidence type="ECO:0000256" key="3">
    <source>
        <dbReference type="ARBA" id="ARBA00012690"/>
    </source>
</evidence>
<name>A0A9D1E6H2_9FIRM</name>
<reference evidence="13" key="2">
    <citation type="journal article" date="2021" name="PeerJ">
        <title>Extensive microbial diversity within the chicken gut microbiome revealed by metagenomics and culture.</title>
        <authorList>
            <person name="Gilroy R."/>
            <person name="Ravi A."/>
            <person name="Getino M."/>
            <person name="Pursley I."/>
            <person name="Horton D.L."/>
            <person name="Alikhan N.F."/>
            <person name="Baker D."/>
            <person name="Gharbi K."/>
            <person name="Hall N."/>
            <person name="Watson M."/>
            <person name="Adriaenssens E.M."/>
            <person name="Foster-Nyarko E."/>
            <person name="Jarju S."/>
            <person name="Secka A."/>
            <person name="Antonio M."/>
            <person name="Oren A."/>
            <person name="Chaudhuri R.R."/>
            <person name="La Ragione R."/>
            <person name="Hildebrand F."/>
            <person name="Pallen M.J."/>
        </authorList>
    </citation>
    <scope>NUCLEOTIDE SEQUENCE</scope>
    <source>
        <strain evidence="13">ChiW16-3235</strain>
    </source>
</reference>
<evidence type="ECO:0000256" key="8">
    <source>
        <dbReference type="ARBA" id="ARBA00029771"/>
    </source>
</evidence>
<proteinExistence type="inferred from homology"/>
<gene>
    <name evidence="13" type="ORF">IAB94_03185</name>
</gene>
<keyword evidence="11" id="KW-0732">Signal</keyword>
<sequence>MRNKLLRILPAMAAAAAVAFGMAVSACTTPDGQTENLTDKPLEGQMLADFTEGEPTTVFKSDGWGNGDPFNTYWTADNVAYTDDGAKLTISQPDEPIKVPVYDEDGVQTGETVYEYEGGEMRTYAHYGYGDYEVRMKPAKKVGTTSTFFVCTGNYEAENPVYDDKGNLINGNPWDEIDIEFLGKETTHVQFNYFVNGEGGHEYMYDLGFDASEEFHNYGFRWAEDYITWFVDGEPVYRIDFEEDEPAPSTAGRILMNYWCGTETAYEWMGEYSNPGNEGAEYEWVKTTAQVEWTDANDPNLPDEPDVFDKFQGDWADYEAIEPSFESSVEGLYTVENNGTSANITYTDVEANSYQNVSTNVTEVAADKNWVNLKLTNNGEETSRIRINVVNNEGASEVILNDYGYCGDYLLDKIDGNFAEVEPGETMDIVIKYKGTANSLELMIDSANTSGGPFSGDITISDIKFAKEGEIEDLPETPEAPEDLIINEQPVAVGGSITSNNGPYTAKVEDNALNVSYDSVLGNSYLNVELQSTAVASVNNTFKAKITNNGDAPVNIRVNVQATIASTENTNACNISATMNGETVYTDTQWGGSMFDNIAAGATVEIVIVYDSSKQATNVQFMIDSHKGDEQVHSGNVTISEIAFSDDGTVPEEPVTPPAGENVDLVFNHDDTNYYTIDKDGVAAGEINVTYTAVPGNCYKNVMAQVAELAKGNDTFTITITNNGDSAINARVDVLGTTAITVGENPNNQVCNVSHIATGGADAGYTDTTWGGTSISVGAGESITLTITYDENTERGAVTSILVFLDSHKGDSQTHAGNVTLSGFSFSSSAAGSEE</sequence>
<dbReference type="InterPro" id="IPR000757">
    <property type="entry name" value="Beta-glucanase-like"/>
</dbReference>
<reference evidence="13" key="1">
    <citation type="submission" date="2020-10" db="EMBL/GenBank/DDBJ databases">
        <authorList>
            <person name="Gilroy R."/>
        </authorList>
    </citation>
    <scope>NUCLEOTIDE SEQUENCE</scope>
    <source>
        <strain evidence="13">ChiW16-3235</strain>
    </source>
</reference>
<feature type="active site" description="Proton donor" evidence="10">
    <location>
        <position position="180"/>
    </location>
</feature>
<dbReference type="SUPFAM" id="SSF49899">
    <property type="entry name" value="Concanavalin A-like lectins/glucanases"/>
    <property type="match status" value="1"/>
</dbReference>
<comment type="caution">
    <text evidence="13">The sequence shown here is derived from an EMBL/GenBank/DDBJ whole genome shotgun (WGS) entry which is preliminary data.</text>
</comment>
<keyword evidence="6" id="KW-0326">Glycosidase</keyword>
<evidence type="ECO:0000313" key="13">
    <source>
        <dbReference type="EMBL" id="HIR67037.1"/>
    </source>
</evidence>
<evidence type="ECO:0000256" key="4">
    <source>
        <dbReference type="ARBA" id="ARBA00014569"/>
    </source>
</evidence>
<evidence type="ECO:0000256" key="1">
    <source>
        <dbReference type="ARBA" id="ARBA00000481"/>
    </source>
</evidence>
<evidence type="ECO:0000256" key="10">
    <source>
        <dbReference type="PIRSR" id="PIRSR608264-1"/>
    </source>
</evidence>
<dbReference type="InterPro" id="IPR008263">
    <property type="entry name" value="GH16_AS"/>
</dbReference>
<evidence type="ECO:0000256" key="7">
    <source>
        <dbReference type="ARBA" id="ARBA00029722"/>
    </source>
</evidence>
<dbReference type="PRINTS" id="PR00737">
    <property type="entry name" value="GLHYDRLASE16"/>
</dbReference>
<evidence type="ECO:0000256" key="11">
    <source>
        <dbReference type="SAM" id="SignalP"/>
    </source>
</evidence>
<dbReference type="PANTHER" id="PTHR31062">
    <property type="entry name" value="XYLOGLUCAN ENDOTRANSGLUCOSYLASE/HYDROLASE PROTEIN 8-RELATED"/>
    <property type="match status" value="1"/>
</dbReference>
<dbReference type="GO" id="GO:0042972">
    <property type="term" value="F:licheninase activity"/>
    <property type="evidence" value="ECO:0007669"/>
    <property type="project" value="UniProtKB-EC"/>
</dbReference>